<feature type="transmembrane region" description="Helical" evidence="6">
    <location>
        <begin position="436"/>
        <end position="456"/>
    </location>
</feature>
<feature type="domain" description="Metallo-beta-lactamase" evidence="7">
    <location>
        <begin position="497"/>
        <end position="706"/>
    </location>
</feature>
<gene>
    <name evidence="8" type="ORF">AAEO50_17920</name>
</gene>
<dbReference type="NCBIfam" id="TIGR00361">
    <property type="entry name" value="ComEC_Rec2"/>
    <property type="match status" value="1"/>
</dbReference>
<dbReference type="Pfam" id="PF13567">
    <property type="entry name" value="DUF4131"/>
    <property type="match status" value="1"/>
</dbReference>
<evidence type="ECO:0000256" key="3">
    <source>
        <dbReference type="ARBA" id="ARBA00022692"/>
    </source>
</evidence>
<dbReference type="Gene3D" id="3.60.15.10">
    <property type="entry name" value="Ribonuclease Z/Hydroxyacylglutathione hydrolase-like"/>
    <property type="match status" value="1"/>
</dbReference>
<keyword evidence="9" id="KW-1185">Reference proteome</keyword>
<keyword evidence="4 6" id="KW-1133">Transmembrane helix</keyword>
<evidence type="ECO:0000256" key="5">
    <source>
        <dbReference type="ARBA" id="ARBA00023136"/>
    </source>
</evidence>
<feature type="transmembrane region" description="Helical" evidence="6">
    <location>
        <begin position="344"/>
        <end position="366"/>
    </location>
</feature>
<evidence type="ECO:0000256" key="2">
    <source>
        <dbReference type="ARBA" id="ARBA00022475"/>
    </source>
</evidence>
<dbReference type="CDD" id="cd07731">
    <property type="entry name" value="ComA-like_MBL-fold"/>
    <property type="match status" value="1"/>
</dbReference>
<dbReference type="RefSeq" id="WP_341985684.1">
    <property type="nucleotide sequence ID" value="NZ_JBBYAF010000044.1"/>
</dbReference>
<dbReference type="InterPro" id="IPR036866">
    <property type="entry name" value="RibonucZ/Hydroxyglut_hydro"/>
</dbReference>
<dbReference type="Proteomes" id="UP001389717">
    <property type="component" value="Unassembled WGS sequence"/>
</dbReference>
<feature type="transmembrane region" description="Helical" evidence="6">
    <location>
        <begin position="253"/>
        <end position="274"/>
    </location>
</feature>
<feature type="transmembrane region" description="Helical" evidence="6">
    <location>
        <begin position="12"/>
        <end position="30"/>
    </location>
</feature>
<feature type="transmembrane region" description="Helical" evidence="6">
    <location>
        <begin position="372"/>
        <end position="394"/>
    </location>
</feature>
<dbReference type="Pfam" id="PF03772">
    <property type="entry name" value="Competence"/>
    <property type="match status" value="1"/>
</dbReference>
<dbReference type="InterPro" id="IPR052159">
    <property type="entry name" value="Competence_DNA_uptake"/>
</dbReference>
<keyword evidence="3 6" id="KW-0812">Transmembrane</keyword>
<evidence type="ECO:0000313" key="8">
    <source>
        <dbReference type="EMBL" id="MEL3974166.1"/>
    </source>
</evidence>
<dbReference type="SUPFAM" id="SSF56281">
    <property type="entry name" value="Metallo-hydrolase/oxidoreductase"/>
    <property type="match status" value="1"/>
</dbReference>
<comment type="subcellular location">
    <subcellularLocation>
        <location evidence="1">Cell membrane</location>
        <topology evidence="1">Multi-pass membrane protein</topology>
    </subcellularLocation>
</comment>
<feature type="transmembrane region" description="Helical" evidence="6">
    <location>
        <begin position="406"/>
        <end position="430"/>
    </location>
</feature>
<dbReference type="InterPro" id="IPR035681">
    <property type="entry name" value="ComA-like_MBL"/>
</dbReference>
<dbReference type="SMART" id="SM00849">
    <property type="entry name" value="Lactamase_B"/>
    <property type="match status" value="1"/>
</dbReference>
<dbReference type="InterPro" id="IPR004797">
    <property type="entry name" value="Competence_ComEC/Rec2"/>
</dbReference>
<dbReference type="Pfam" id="PF00753">
    <property type="entry name" value="Lactamase_B"/>
    <property type="match status" value="1"/>
</dbReference>
<evidence type="ECO:0000259" key="7">
    <source>
        <dbReference type="SMART" id="SM00849"/>
    </source>
</evidence>
<dbReference type="EMBL" id="JBBYAF010000044">
    <property type="protein sequence ID" value="MEL3974166.1"/>
    <property type="molecule type" value="Genomic_DNA"/>
</dbReference>
<evidence type="ECO:0000256" key="4">
    <source>
        <dbReference type="ARBA" id="ARBA00022989"/>
    </source>
</evidence>
<dbReference type="PANTHER" id="PTHR30619:SF1">
    <property type="entry name" value="RECOMBINATION PROTEIN 2"/>
    <property type="match status" value="1"/>
</dbReference>
<sequence length="753" mass="84579">MAVSTLSGSLLALQSYWGAFFLALLLLMLLHRKPSLFVWTASFITFISAFLVSDVQMKDQMTTLTPQANVHLLTIDSIPSIDGSSLRGFGKLNDEGIVFRYRIPSEDLVKTAEALKPGLTCRVYGKLVEPAPNSNPNLFNYKRYLYERNIHWVLQVDSFEECKQTNDEWKYLLLQWRFTGLKYIEENFPAETVGVTQALVFGETDRISEEMMESYRELGIVHLLAISGLHVGLVFGMLFYLLVRLGITRESSLWISVIFLFLYMIITGGAPPVIRASSMLIILILTRKSHLGMSVLDSLSIVFMSLLFWNPFSIFDIGFQLSFTVSFSLVLSSATILKSSASYLIQLLEVTIIAQLSSLPIILFHFYEFSLIGFLSNLLFVPLFSLLVLPLALSTFFMKLLVPGDFLWLTHLYGVILSGVEALTSFLSGFPFNTVILGKPHILVIVLYTFLIFALFKKMERGVYRVQSLILCSFIILHASWNQFSPFGEVTFIDVGQGDSALINLPYNQGTYLIDTGGAVEFPKEEWEKRTKSFSVGEDVILPFLKSKGITSLDKLILTHGDLDHIGGAEDLLKNIKIKEILITPNSGEKTEMKEIISLAVKRGISVKEVRSPYSWKTNHYSFHILSPQDEEYVGNNDSLVVFSEIGGLKWLFTGDLEEKGEKEIVDSYDIKANVLKVGHHGSHTSTSAVFLDEIQPSIAVISAGRDNRFGHPRPEVISRLKEQDVMIHTTAEHGALTYRFLGKQGTFSAQHP</sequence>
<evidence type="ECO:0000256" key="6">
    <source>
        <dbReference type="SAM" id="Phobius"/>
    </source>
</evidence>
<organism evidence="8 9">
    <name type="scientific">Rossellomorea oryzaecorticis</name>
    <dbReference type="NCBI Taxonomy" id="1396505"/>
    <lineage>
        <taxon>Bacteria</taxon>
        <taxon>Bacillati</taxon>
        <taxon>Bacillota</taxon>
        <taxon>Bacilli</taxon>
        <taxon>Bacillales</taxon>
        <taxon>Bacillaceae</taxon>
        <taxon>Rossellomorea</taxon>
    </lineage>
</organism>
<reference evidence="8 9" key="1">
    <citation type="submission" date="2024-04" db="EMBL/GenBank/DDBJ databases">
        <title>Bacillus oryzaecorticis sp. nov., a moderately halophilic bacterium isolated from rice husks.</title>
        <authorList>
            <person name="Zhu H.-S."/>
        </authorList>
    </citation>
    <scope>NUCLEOTIDE SEQUENCE [LARGE SCALE GENOMIC DNA]</scope>
    <source>
        <strain evidence="8 9">ZC255</strain>
    </source>
</reference>
<proteinExistence type="predicted"/>
<dbReference type="PANTHER" id="PTHR30619">
    <property type="entry name" value="DNA INTERNALIZATION/COMPETENCE PROTEIN COMEC/REC2"/>
    <property type="match status" value="1"/>
</dbReference>
<accession>A0ABU9KEG2</accession>
<protein>
    <submittedName>
        <fullName evidence="8">DNA internalization-related competence protein ComEC/Rec2</fullName>
    </submittedName>
</protein>
<dbReference type="NCBIfam" id="TIGR00360">
    <property type="entry name" value="ComEC_N-term"/>
    <property type="match status" value="1"/>
</dbReference>
<evidence type="ECO:0000313" key="9">
    <source>
        <dbReference type="Proteomes" id="UP001389717"/>
    </source>
</evidence>
<feature type="transmembrane region" description="Helical" evidence="6">
    <location>
        <begin position="220"/>
        <end position="241"/>
    </location>
</feature>
<dbReference type="InterPro" id="IPR025405">
    <property type="entry name" value="DUF4131"/>
</dbReference>
<keyword evidence="5 6" id="KW-0472">Membrane</keyword>
<dbReference type="InterPro" id="IPR004477">
    <property type="entry name" value="ComEC_N"/>
</dbReference>
<keyword evidence="2" id="KW-1003">Cell membrane</keyword>
<name>A0ABU9KEG2_9BACI</name>
<feature type="transmembrane region" description="Helical" evidence="6">
    <location>
        <begin position="36"/>
        <end position="53"/>
    </location>
</feature>
<evidence type="ECO:0000256" key="1">
    <source>
        <dbReference type="ARBA" id="ARBA00004651"/>
    </source>
</evidence>
<comment type="caution">
    <text evidence="8">The sequence shown here is derived from an EMBL/GenBank/DDBJ whole genome shotgun (WGS) entry which is preliminary data.</text>
</comment>
<dbReference type="InterPro" id="IPR001279">
    <property type="entry name" value="Metallo-B-lactamas"/>
</dbReference>
<feature type="transmembrane region" description="Helical" evidence="6">
    <location>
        <begin position="295"/>
        <end position="312"/>
    </location>
</feature>